<dbReference type="GO" id="GO:0005525">
    <property type="term" value="F:GTP binding"/>
    <property type="evidence" value="ECO:0007669"/>
    <property type="project" value="UniProtKB-KW"/>
</dbReference>
<feature type="region of interest" description="Disordered" evidence="5">
    <location>
        <begin position="503"/>
        <end position="527"/>
    </location>
</feature>
<keyword evidence="4" id="KW-0342">GTP-binding</keyword>
<dbReference type="SUPFAM" id="SSF52540">
    <property type="entry name" value="P-loop containing nucleoside triphosphate hydrolases"/>
    <property type="match status" value="1"/>
</dbReference>
<evidence type="ECO:0000256" key="3">
    <source>
        <dbReference type="ARBA" id="ARBA00022842"/>
    </source>
</evidence>
<dbReference type="Gene3D" id="3.40.50.300">
    <property type="entry name" value="P-loop containing nucleotide triphosphate hydrolases"/>
    <property type="match status" value="1"/>
</dbReference>
<evidence type="ECO:0000313" key="7">
    <source>
        <dbReference type="Proteomes" id="UP000294847"/>
    </source>
</evidence>
<dbReference type="GO" id="GO:0046872">
    <property type="term" value="F:metal ion binding"/>
    <property type="evidence" value="ECO:0007669"/>
    <property type="project" value="UniProtKB-KW"/>
</dbReference>
<evidence type="ECO:0000256" key="1">
    <source>
        <dbReference type="ARBA" id="ARBA00022723"/>
    </source>
</evidence>
<feature type="region of interest" description="Disordered" evidence="5">
    <location>
        <begin position="436"/>
        <end position="485"/>
    </location>
</feature>
<evidence type="ECO:0000313" key="6">
    <source>
        <dbReference type="EMBL" id="QBZ62412.1"/>
    </source>
</evidence>
<dbReference type="InterPro" id="IPR030393">
    <property type="entry name" value="G_ENGB_dom"/>
</dbReference>
<dbReference type="PANTHER" id="PTHR46498">
    <property type="entry name" value="GTP-BINDING PROTEIN 8"/>
    <property type="match status" value="1"/>
</dbReference>
<evidence type="ECO:0000256" key="4">
    <source>
        <dbReference type="ARBA" id="ARBA00023134"/>
    </source>
</evidence>
<dbReference type="Proteomes" id="UP000294847">
    <property type="component" value="Chromosome 5"/>
</dbReference>
<protein>
    <submittedName>
        <fullName evidence="6">Uncharacterized protein</fullName>
    </submittedName>
</protein>
<proteinExistence type="predicted"/>
<sequence>MPSRLPGPGPRRAVFILSARPRGVCFSTQSTTAYPASREQIINSIQKPPVPSTSNQNVPITYVSFLPGPSNIPDAPLAIPSKCLASQIRAADRMVLTSGLPKFLYSARRFQEIPRNTLVPEICLLGRSNVGKSTMINGIAGMHPSKTGNVDKTLAKKGSGNWGIAGLAVTSRKAGCTQTLNCYGFGPAPSIQVRGCELLQPQETEGAEAARGAVGGRSRSEVREDAKERAKNRERHNHSLYIMDMPGYGHNSREEWGNEIVKYIQKRKMLKGAVLLIDAAAGFKEGDRVTLQLLRDAQVRTLVVLTKANKAGLAFDPAGLTNNALGNDHPIVKACAQVWEELRRTEREVPQEKWTEGNGWERNIFVTAAHSSQEGRHKDAASFGLSGVRLALCDMAGLIPGVQSKPNDASTIVPSETKPTSPSKIVSFNDIMWAPTTLPPSGQALDQPPPNPEPTIDPFEAAFGAIPDADTGKGRNKKKKPIVHAASPKGSYDAFSWADEQHAPKKSWSSQTTPSRPGKSTLIKRKTSLGVTPLDSLDVAFLGSAATSKVKPKKGRQSRPTF</sequence>
<organism evidence="6 7">
    <name type="scientific">Pyricularia oryzae</name>
    <name type="common">Rice blast fungus</name>
    <name type="synonym">Magnaporthe oryzae</name>
    <dbReference type="NCBI Taxonomy" id="318829"/>
    <lineage>
        <taxon>Eukaryota</taxon>
        <taxon>Fungi</taxon>
        <taxon>Dikarya</taxon>
        <taxon>Ascomycota</taxon>
        <taxon>Pezizomycotina</taxon>
        <taxon>Sordariomycetes</taxon>
        <taxon>Sordariomycetidae</taxon>
        <taxon>Magnaporthales</taxon>
        <taxon>Pyriculariaceae</taxon>
        <taxon>Pyricularia</taxon>
    </lineage>
</organism>
<keyword evidence="1" id="KW-0479">Metal-binding</keyword>
<dbReference type="InterPro" id="IPR006073">
    <property type="entry name" value="GTP-bd"/>
</dbReference>
<dbReference type="EMBL" id="CP034208">
    <property type="protein sequence ID" value="QBZ62412.1"/>
    <property type="molecule type" value="Genomic_DNA"/>
</dbReference>
<dbReference type="PANTHER" id="PTHR46498:SF1">
    <property type="entry name" value="GTP-BINDING PROTEIN 8"/>
    <property type="match status" value="1"/>
</dbReference>
<evidence type="ECO:0000256" key="2">
    <source>
        <dbReference type="ARBA" id="ARBA00022741"/>
    </source>
</evidence>
<dbReference type="AlphaFoldDB" id="A0A4P7NK51"/>
<dbReference type="GO" id="GO:0005739">
    <property type="term" value="C:mitochondrion"/>
    <property type="evidence" value="ECO:0007669"/>
    <property type="project" value="TreeGrafter"/>
</dbReference>
<name>A0A4P7NK51_PYROR</name>
<dbReference type="Pfam" id="PF01926">
    <property type="entry name" value="MMR_HSR1"/>
    <property type="match status" value="1"/>
</dbReference>
<feature type="compositionally biased region" description="Basic and acidic residues" evidence="5">
    <location>
        <begin position="218"/>
        <end position="231"/>
    </location>
</feature>
<dbReference type="InterPro" id="IPR027417">
    <property type="entry name" value="P-loop_NTPase"/>
</dbReference>
<reference evidence="6 7" key="1">
    <citation type="journal article" date="2019" name="Mol. Biol. Evol.">
        <title>Blast fungal genomes show frequent chromosomal changes, gene gains and losses, and effector gene turnover.</title>
        <authorList>
            <person name="Gomez Luciano L.B."/>
            <person name="Jason Tsai I."/>
            <person name="Chuma I."/>
            <person name="Tosa Y."/>
            <person name="Chen Y.H."/>
            <person name="Li J.Y."/>
            <person name="Li M.Y."/>
            <person name="Jade Lu M.Y."/>
            <person name="Nakayashiki H."/>
            <person name="Li W.H."/>
        </authorList>
    </citation>
    <scope>NUCLEOTIDE SEQUENCE [LARGE SCALE GENOMIC DNA]</scope>
    <source>
        <strain evidence="6">MZ5-1-6</strain>
    </source>
</reference>
<dbReference type="PROSITE" id="PS51706">
    <property type="entry name" value="G_ENGB"/>
    <property type="match status" value="1"/>
</dbReference>
<evidence type="ECO:0000256" key="5">
    <source>
        <dbReference type="SAM" id="MobiDB-lite"/>
    </source>
</evidence>
<gene>
    <name evidence="6" type="ORF">PoMZ_11292</name>
</gene>
<dbReference type="InterPro" id="IPR052279">
    <property type="entry name" value="EngB_GTPase"/>
</dbReference>
<feature type="region of interest" description="Disordered" evidence="5">
    <location>
        <begin position="207"/>
        <end position="232"/>
    </location>
</feature>
<keyword evidence="3" id="KW-0460">Magnesium</keyword>
<keyword evidence="2" id="KW-0547">Nucleotide-binding</keyword>
<accession>A0A4P7NK51</accession>